<evidence type="ECO:0000313" key="8">
    <source>
        <dbReference type="Proteomes" id="UP000683360"/>
    </source>
</evidence>
<keyword evidence="8" id="KW-1185">Reference proteome</keyword>
<organism evidence="7 8">
    <name type="scientific">Mytilus edulis</name>
    <name type="common">Blue mussel</name>
    <dbReference type="NCBI Taxonomy" id="6550"/>
    <lineage>
        <taxon>Eukaryota</taxon>
        <taxon>Metazoa</taxon>
        <taxon>Spiralia</taxon>
        <taxon>Lophotrochozoa</taxon>
        <taxon>Mollusca</taxon>
        <taxon>Bivalvia</taxon>
        <taxon>Autobranchia</taxon>
        <taxon>Pteriomorphia</taxon>
        <taxon>Mytilida</taxon>
        <taxon>Mytiloidea</taxon>
        <taxon>Mytilidae</taxon>
        <taxon>Mytilinae</taxon>
        <taxon>Mytilus</taxon>
    </lineage>
</organism>
<dbReference type="InterPro" id="IPR012340">
    <property type="entry name" value="NA-bd_OB-fold"/>
</dbReference>
<comment type="similarity">
    <text evidence="1">Belongs to the replication factor A protein 1 family.</text>
</comment>
<dbReference type="EMBL" id="CAJPWZ010002784">
    <property type="protein sequence ID" value="CAG2245720.1"/>
    <property type="molecule type" value="Genomic_DNA"/>
</dbReference>
<dbReference type="GO" id="GO:0003677">
    <property type="term" value="F:DNA binding"/>
    <property type="evidence" value="ECO:0007669"/>
    <property type="project" value="UniProtKB-KW"/>
</dbReference>
<keyword evidence="4" id="KW-0862">Zinc</keyword>
<keyword evidence="3" id="KW-0863">Zinc-finger</keyword>
<dbReference type="Pfam" id="PF08646">
    <property type="entry name" value="Rep_fac-A_C"/>
    <property type="match status" value="1"/>
</dbReference>
<feature type="domain" description="Replication factor A C-terminal" evidence="6">
    <location>
        <begin position="123"/>
        <end position="211"/>
    </location>
</feature>
<dbReference type="Proteomes" id="UP000683360">
    <property type="component" value="Unassembled WGS sequence"/>
</dbReference>
<dbReference type="CDD" id="cd04476">
    <property type="entry name" value="RPA1_DBD_C"/>
    <property type="match status" value="1"/>
</dbReference>
<dbReference type="AlphaFoldDB" id="A0A8S3UKA2"/>
<proteinExistence type="inferred from homology"/>
<evidence type="ECO:0000256" key="3">
    <source>
        <dbReference type="ARBA" id="ARBA00022771"/>
    </source>
</evidence>
<reference evidence="7" key="1">
    <citation type="submission" date="2021-03" db="EMBL/GenBank/DDBJ databases">
        <authorList>
            <person name="Bekaert M."/>
        </authorList>
    </citation>
    <scope>NUCLEOTIDE SEQUENCE</scope>
</reference>
<gene>
    <name evidence="7" type="ORF">MEDL_57727</name>
</gene>
<dbReference type="GO" id="GO:0008270">
    <property type="term" value="F:zinc ion binding"/>
    <property type="evidence" value="ECO:0007669"/>
    <property type="project" value="UniProtKB-KW"/>
</dbReference>
<name>A0A8S3UKA2_MYTED</name>
<accession>A0A8S3UKA2</accession>
<dbReference type="InterPro" id="IPR047192">
    <property type="entry name" value="Euk_RPA1_DBD_C"/>
</dbReference>
<evidence type="ECO:0000256" key="5">
    <source>
        <dbReference type="ARBA" id="ARBA00023125"/>
    </source>
</evidence>
<dbReference type="Gene3D" id="2.40.50.140">
    <property type="entry name" value="Nucleic acid-binding proteins"/>
    <property type="match status" value="1"/>
</dbReference>
<evidence type="ECO:0000256" key="1">
    <source>
        <dbReference type="ARBA" id="ARBA00005690"/>
    </source>
</evidence>
<evidence type="ECO:0000256" key="4">
    <source>
        <dbReference type="ARBA" id="ARBA00022833"/>
    </source>
</evidence>
<evidence type="ECO:0000313" key="7">
    <source>
        <dbReference type="EMBL" id="CAG2245720.1"/>
    </source>
</evidence>
<evidence type="ECO:0000259" key="6">
    <source>
        <dbReference type="Pfam" id="PF08646"/>
    </source>
</evidence>
<dbReference type="OrthoDB" id="1751331at2759"/>
<keyword evidence="5" id="KW-0238">DNA-binding</keyword>
<dbReference type="InterPro" id="IPR013955">
    <property type="entry name" value="Rep_factor-A_C"/>
</dbReference>
<sequence>MQLVASDAGIREDEAKKINDTLIRHFTSTEMAAKDIPENERQYFYTHICNSEEMNKQTYQAPLAVMEIVKKKTKEDQLSQARKSVMNDMRRLAQTYNFFKEEVKMDHPLLHLSKFADDKAEEANLADFSDNQWVTCFQESAELVLGKSADELGDLKDSNEAAYDQVFQDAMFKSYIFRLRAKIETYNDESRLKTICMNATPVDWAEQSRRLIEEIEKLQAS</sequence>
<protein>
    <submittedName>
        <fullName evidence="7">RFA1</fullName>
    </submittedName>
</protein>
<keyword evidence="2" id="KW-0479">Metal-binding</keyword>
<comment type="caution">
    <text evidence="7">The sequence shown here is derived from an EMBL/GenBank/DDBJ whole genome shotgun (WGS) entry which is preliminary data.</text>
</comment>
<evidence type="ECO:0000256" key="2">
    <source>
        <dbReference type="ARBA" id="ARBA00022723"/>
    </source>
</evidence>
<dbReference type="SUPFAM" id="SSF50249">
    <property type="entry name" value="Nucleic acid-binding proteins"/>
    <property type="match status" value="1"/>
</dbReference>